<dbReference type="Pfam" id="PF01588">
    <property type="entry name" value="tRNA_bind"/>
    <property type="match status" value="1"/>
</dbReference>
<dbReference type="AlphaFoldDB" id="A0A382CWI9"/>
<dbReference type="GO" id="GO:0000049">
    <property type="term" value="F:tRNA binding"/>
    <property type="evidence" value="ECO:0007669"/>
    <property type="project" value="UniProtKB-KW"/>
</dbReference>
<dbReference type="NCBIfam" id="TIGR02222">
    <property type="entry name" value="chap_CsaA"/>
    <property type="match status" value="1"/>
</dbReference>
<gene>
    <name evidence="4" type="ORF">METZ01_LOCUS183352</name>
</gene>
<evidence type="ECO:0000256" key="1">
    <source>
        <dbReference type="ARBA" id="ARBA00022555"/>
    </source>
</evidence>
<dbReference type="NCBIfam" id="NF007495">
    <property type="entry name" value="PRK10089.1-4"/>
    <property type="match status" value="1"/>
</dbReference>
<feature type="domain" description="TRNA-binding" evidence="3">
    <location>
        <begin position="17"/>
        <end position="120"/>
    </location>
</feature>
<dbReference type="SUPFAM" id="SSF50249">
    <property type="entry name" value="Nucleic acid-binding proteins"/>
    <property type="match status" value="1"/>
</dbReference>
<name>A0A382CWI9_9ZZZZ</name>
<reference evidence="4" key="1">
    <citation type="submission" date="2018-05" db="EMBL/GenBank/DDBJ databases">
        <authorList>
            <person name="Lanie J.A."/>
            <person name="Ng W.-L."/>
            <person name="Kazmierczak K.M."/>
            <person name="Andrzejewski T.M."/>
            <person name="Davidsen T.M."/>
            <person name="Wayne K.J."/>
            <person name="Tettelin H."/>
            <person name="Glass J.I."/>
            <person name="Rusch D."/>
            <person name="Podicherti R."/>
            <person name="Tsui H.-C.T."/>
            <person name="Winkler M.E."/>
        </authorList>
    </citation>
    <scope>NUCLEOTIDE SEQUENCE</scope>
</reference>
<dbReference type="CDD" id="cd02798">
    <property type="entry name" value="tRNA_bind_CsaA"/>
    <property type="match status" value="1"/>
</dbReference>
<evidence type="ECO:0000259" key="3">
    <source>
        <dbReference type="PROSITE" id="PS50886"/>
    </source>
</evidence>
<dbReference type="EMBL" id="UINC01036475">
    <property type="protein sequence ID" value="SVB30498.1"/>
    <property type="molecule type" value="Genomic_DNA"/>
</dbReference>
<dbReference type="NCBIfam" id="NF007494">
    <property type="entry name" value="PRK10089.1-3"/>
    <property type="match status" value="1"/>
</dbReference>
<dbReference type="FunFam" id="2.40.50.140:FF:000165">
    <property type="entry name" value="Chaperone CsaA"/>
    <property type="match status" value="1"/>
</dbReference>
<keyword evidence="1" id="KW-0820">tRNA-binding</keyword>
<protein>
    <recommendedName>
        <fullName evidence="3">tRNA-binding domain-containing protein</fullName>
    </recommendedName>
</protein>
<dbReference type="PROSITE" id="PS50886">
    <property type="entry name" value="TRBD"/>
    <property type="match status" value="1"/>
</dbReference>
<keyword evidence="2" id="KW-0694">RNA-binding</keyword>
<dbReference type="InterPro" id="IPR002547">
    <property type="entry name" value="tRNA-bd_dom"/>
</dbReference>
<evidence type="ECO:0000256" key="2">
    <source>
        <dbReference type="ARBA" id="ARBA00022884"/>
    </source>
</evidence>
<dbReference type="InterPro" id="IPR012340">
    <property type="entry name" value="NA-bd_OB-fold"/>
</dbReference>
<dbReference type="InterPro" id="IPR051270">
    <property type="entry name" value="Tyrosine-tRNA_ligase_regulator"/>
</dbReference>
<sequence>MNSKTSFELQAPINFDDFMGVELRVGTVLEAVLNPKARKPAYVLKINFGPFGIKTSSAQITCNYEPEELVGKQVVAVMNFPVKRVAGVKSEVLVLGAYSESKDVVLLQLTHSVENGSRVA</sequence>
<proteinExistence type="predicted"/>
<evidence type="ECO:0000313" key="4">
    <source>
        <dbReference type="EMBL" id="SVB30498.1"/>
    </source>
</evidence>
<dbReference type="PANTHER" id="PTHR11586">
    <property type="entry name" value="TRNA-AMINOACYLATION COFACTOR ARC1 FAMILY MEMBER"/>
    <property type="match status" value="1"/>
</dbReference>
<dbReference type="Gene3D" id="2.40.50.140">
    <property type="entry name" value="Nucleic acid-binding proteins"/>
    <property type="match status" value="1"/>
</dbReference>
<accession>A0A382CWI9</accession>
<dbReference type="PANTHER" id="PTHR11586:SF37">
    <property type="entry name" value="TRNA-BINDING DOMAIN-CONTAINING PROTEIN"/>
    <property type="match status" value="1"/>
</dbReference>
<organism evidence="4">
    <name type="scientific">marine metagenome</name>
    <dbReference type="NCBI Taxonomy" id="408172"/>
    <lineage>
        <taxon>unclassified sequences</taxon>
        <taxon>metagenomes</taxon>
        <taxon>ecological metagenomes</taxon>
    </lineage>
</organism>
<dbReference type="InterPro" id="IPR008231">
    <property type="entry name" value="CsaA"/>
</dbReference>